<organism evidence="3 4">
    <name type="scientific">Butyribacter intestini</name>
    <dbReference type="NCBI Taxonomy" id="1703332"/>
    <lineage>
        <taxon>Bacteria</taxon>
        <taxon>Bacillati</taxon>
        <taxon>Bacillota</taxon>
        <taxon>Clostridia</taxon>
        <taxon>Lachnospirales</taxon>
        <taxon>Lachnospiraceae</taxon>
        <taxon>Butyribacter</taxon>
    </lineage>
</organism>
<sequence length="91" mass="10153">MGIMSNKFEDLINAAKVSELLHKKELEEKNKNAIVIVLAVLGAIAAVAGIAFAVYKYLTPDYLEDFDPDDYSDDFDDDYIEFSDGEPEAED</sequence>
<dbReference type="Proteomes" id="UP000050833">
    <property type="component" value="Unassembled WGS sequence"/>
</dbReference>
<evidence type="ECO:0000256" key="2">
    <source>
        <dbReference type="SAM" id="Phobius"/>
    </source>
</evidence>
<dbReference type="AlphaFoldDB" id="A0AAW3JNG4"/>
<reference evidence="3 4" key="1">
    <citation type="submission" date="2015-10" db="EMBL/GenBank/DDBJ databases">
        <title>Butyribacter intestini gen. nov., sp. nov., a butyric acid-producing bacterium of the family Lachnospiraceae isolated from the human faeces.</title>
        <authorList>
            <person name="Zou Y."/>
            <person name="Xue W."/>
            <person name="Luo G."/>
            <person name="Lv M."/>
        </authorList>
    </citation>
    <scope>NUCLEOTIDE SEQUENCE [LARGE SCALE GENOMIC DNA]</scope>
    <source>
        <strain evidence="3 4">TF01-11</strain>
    </source>
</reference>
<proteinExistence type="predicted"/>
<keyword evidence="2" id="KW-0472">Membrane</keyword>
<evidence type="ECO:0000313" key="3">
    <source>
        <dbReference type="EMBL" id="KQC84428.1"/>
    </source>
</evidence>
<evidence type="ECO:0000313" key="4">
    <source>
        <dbReference type="Proteomes" id="UP000050833"/>
    </source>
</evidence>
<dbReference type="EMBL" id="LLKB01000006">
    <property type="protein sequence ID" value="KQC84428.1"/>
    <property type="molecule type" value="Genomic_DNA"/>
</dbReference>
<protein>
    <recommendedName>
        <fullName evidence="5">DUF4366 domain-containing protein</fullName>
    </recommendedName>
</protein>
<accession>A0AAW3JNG4</accession>
<evidence type="ECO:0008006" key="5">
    <source>
        <dbReference type="Google" id="ProtNLM"/>
    </source>
</evidence>
<feature type="transmembrane region" description="Helical" evidence="2">
    <location>
        <begin position="33"/>
        <end position="55"/>
    </location>
</feature>
<keyword evidence="2" id="KW-0812">Transmembrane</keyword>
<evidence type="ECO:0000256" key="1">
    <source>
        <dbReference type="SAM" id="MobiDB-lite"/>
    </source>
</evidence>
<feature type="region of interest" description="Disordered" evidence="1">
    <location>
        <begin position="69"/>
        <end position="91"/>
    </location>
</feature>
<gene>
    <name evidence="3" type="ORF">APZ18_14100</name>
</gene>
<keyword evidence="2" id="KW-1133">Transmembrane helix</keyword>
<keyword evidence="4" id="KW-1185">Reference proteome</keyword>
<name>A0AAW3JNG4_9FIRM</name>
<comment type="caution">
    <text evidence="3">The sequence shown here is derived from an EMBL/GenBank/DDBJ whole genome shotgun (WGS) entry which is preliminary data.</text>
</comment>